<keyword evidence="3" id="KW-0408">Iron</keyword>
<evidence type="ECO:0000313" key="9">
    <source>
        <dbReference type="Proteomes" id="UP000255070"/>
    </source>
</evidence>
<dbReference type="InterPro" id="IPR039426">
    <property type="entry name" value="TonB-dep_rcpt-like"/>
</dbReference>
<evidence type="ECO:0000313" key="8">
    <source>
        <dbReference type="EMBL" id="SUY78588.1"/>
    </source>
</evidence>
<keyword evidence="6" id="KW-0812">Transmembrane</keyword>
<organism evidence="8 9">
    <name type="scientific">Comamonas testosteroni</name>
    <name type="common">Pseudomonas testosteroni</name>
    <dbReference type="NCBI Taxonomy" id="285"/>
    <lineage>
        <taxon>Bacteria</taxon>
        <taxon>Pseudomonadati</taxon>
        <taxon>Pseudomonadota</taxon>
        <taxon>Betaproteobacteria</taxon>
        <taxon>Burkholderiales</taxon>
        <taxon>Comamonadaceae</taxon>
        <taxon>Comamonas</taxon>
    </lineage>
</organism>
<comment type="similarity">
    <text evidence="6">Belongs to the TonB-dependent receptor family.</text>
</comment>
<proteinExistence type="inferred from homology"/>
<feature type="domain" description="TonB-dependent receptor plug" evidence="7">
    <location>
        <begin position="2"/>
        <end position="85"/>
    </location>
</feature>
<comment type="subcellular location">
    <subcellularLocation>
        <location evidence="6">Cell outer membrane</location>
        <topology evidence="6">Multi-pass membrane protein</topology>
    </subcellularLocation>
</comment>
<dbReference type="Gene3D" id="2.170.130.10">
    <property type="entry name" value="TonB-dependent receptor, plug domain"/>
    <property type="match status" value="1"/>
</dbReference>
<dbReference type="Proteomes" id="UP000255070">
    <property type="component" value="Unassembled WGS sequence"/>
</dbReference>
<keyword evidence="6" id="KW-0813">Transport</keyword>
<evidence type="ECO:0000256" key="6">
    <source>
        <dbReference type="PROSITE-ProRule" id="PRU01360"/>
    </source>
</evidence>
<protein>
    <submittedName>
        <fullName evidence="8">Ferric hydroxamate uptake</fullName>
    </submittedName>
</protein>
<keyword evidence="6" id="KW-1134">Transmembrane beta strand</keyword>
<evidence type="ECO:0000256" key="4">
    <source>
        <dbReference type="ARBA" id="ARBA00023065"/>
    </source>
</evidence>
<keyword evidence="9" id="KW-1185">Reference proteome</keyword>
<evidence type="ECO:0000256" key="2">
    <source>
        <dbReference type="ARBA" id="ARBA00022729"/>
    </source>
</evidence>
<dbReference type="Pfam" id="PF07715">
    <property type="entry name" value="Plug"/>
    <property type="match status" value="1"/>
</dbReference>
<name>A0A8B4S7R9_COMTE</name>
<dbReference type="AlphaFoldDB" id="A0A8B4S7R9"/>
<evidence type="ECO:0000259" key="7">
    <source>
        <dbReference type="Pfam" id="PF07715"/>
    </source>
</evidence>
<keyword evidence="4" id="KW-0406">Ion transport</keyword>
<evidence type="ECO:0000256" key="5">
    <source>
        <dbReference type="ARBA" id="ARBA00023170"/>
    </source>
</evidence>
<dbReference type="EMBL" id="UFXL01000001">
    <property type="protein sequence ID" value="SUY78588.1"/>
    <property type="molecule type" value="Genomic_DNA"/>
</dbReference>
<dbReference type="PROSITE" id="PS52016">
    <property type="entry name" value="TONB_DEPENDENT_REC_3"/>
    <property type="match status" value="1"/>
</dbReference>
<keyword evidence="6" id="KW-0472">Membrane</keyword>
<keyword evidence="5" id="KW-0675">Receptor</keyword>
<gene>
    <name evidence="8" type="primary">fhuA_3</name>
    <name evidence="8" type="ORF">NCTC10698_03505</name>
</gene>
<accession>A0A8B4S7R9</accession>
<keyword evidence="1" id="KW-0410">Iron transport</keyword>
<evidence type="ECO:0000256" key="3">
    <source>
        <dbReference type="ARBA" id="ARBA00023004"/>
    </source>
</evidence>
<dbReference type="PANTHER" id="PTHR32552">
    <property type="entry name" value="FERRICHROME IRON RECEPTOR-RELATED"/>
    <property type="match status" value="1"/>
</dbReference>
<sequence>MDGQGIQTFSDALRCTSGVRSEEEQTSANNLFMRGLLAEGKSYLDGLRIHPAGYFSCFAETPYALERVEVLRGPASTLYCQASGGCVVS</sequence>
<comment type="caution">
    <text evidence="8">The sequence shown here is derived from an EMBL/GenBank/DDBJ whole genome shotgun (WGS) entry which is preliminary data.</text>
</comment>
<dbReference type="SUPFAM" id="SSF56935">
    <property type="entry name" value="Porins"/>
    <property type="match status" value="1"/>
</dbReference>
<evidence type="ECO:0000256" key="1">
    <source>
        <dbReference type="ARBA" id="ARBA00022496"/>
    </source>
</evidence>
<dbReference type="GO" id="GO:0015344">
    <property type="term" value="F:siderophore uptake transmembrane transporter activity"/>
    <property type="evidence" value="ECO:0007669"/>
    <property type="project" value="TreeGrafter"/>
</dbReference>
<dbReference type="GO" id="GO:0009279">
    <property type="term" value="C:cell outer membrane"/>
    <property type="evidence" value="ECO:0007669"/>
    <property type="project" value="UniProtKB-SubCell"/>
</dbReference>
<dbReference type="InterPro" id="IPR037066">
    <property type="entry name" value="Plug_dom_sf"/>
</dbReference>
<keyword evidence="6" id="KW-0998">Cell outer membrane</keyword>
<keyword evidence="2" id="KW-0732">Signal</keyword>
<dbReference type="InterPro" id="IPR012910">
    <property type="entry name" value="Plug_dom"/>
</dbReference>
<dbReference type="PANTHER" id="PTHR32552:SF68">
    <property type="entry name" value="FERRICHROME OUTER MEMBRANE TRANSPORTER_PHAGE RECEPTOR"/>
    <property type="match status" value="1"/>
</dbReference>
<reference evidence="8 9" key="1">
    <citation type="submission" date="2018-06" db="EMBL/GenBank/DDBJ databases">
        <authorList>
            <consortium name="Pathogen Informatics"/>
            <person name="Doyle S."/>
        </authorList>
    </citation>
    <scope>NUCLEOTIDE SEQUENCE [LARGE SCALE GENOMIC DNA]</scope>
    <source>
        <strain evidence="8 9">NCTC10698</strain>
    </source>
</reference>